<name>A0AAF1BMN3_9TREE</name>
<dbReference type="GeneID" id="87810287"/>
<accession>A0AAF1BMN3</accession>
<dbReference type="Pfam" id="PF01408">
    <property type="entry name" value="GFO_IDH_MocA"/>
    <property type="match status" value="1"/>
</dbReference>
<comment type="similarity">
    <text evidence="1">Belongs to the Gfo/Idh/MocA family.</text>
</comment>
<dbReference type="SUPFAM" id="SSF51735">
    <property type="entry name" value="NAD(P)-binding Rossmann-fold domains"/>
    <property type="match status" value="1"/>
</dbReference>
<dbReference type="PANTHER" id="PTHR42840">
    <property type="entry name" value="NAD(P)-BINDING ROSSMANN-FOLD SUPERFAMILY PROTEIN-RELATED"/>
    <property type="match status" value="1"/>
</dbReference>
<organism evidence="5 6">
    <name type="scientific">Vanrija pseudolonga</name>
    <dbReference type="NCBI Taxonomy" id="143232"/>
    <lineage>
        <taxon>Eukaryota</taxon>
        <taxon>Fungi</taxon>
        <taxon>Dikarya</taxon>
        <taxon>Basidiomycota</taxon>
        <taxon>Agaricomycotina</taxon>
        <taxon>Tremellomycetes</taxon>
        <taxon>Trichosporonales</taxon>
        <taxon>Trichosporonaceae</taxon>
        <taxon>Vanrija</taxon>
    </lineage>
</organism>
<evidence type="ECO:0000313" key="5">
    <source>
        <dbReference type="EMBL" id="WOO83595.1"/>
    </source>
</evidence>
<dbReference type="SUPFAM" id="SSF55347">
    <property type="entry name" value="Glyceraldehyde-3-phosphate dehydrogenase-like, C-terminal domain"/>
    <property type="match status" value="1"/>
</dbReference>
<dbReference type="GO" id="GO:0006740">
    <property type="term" value="P:NADPH regeneration"/>
    <property type="evidence" value="ECO:0007669"/>
    <property type="project" value="TreeGrafter"/>
</dbReference>
<dbReference type="GO" id="GO:0016491">
    <property type="term" value="F:oxidoreductase activity"/>
    <property type="evidence" value="ECO:0007669"/>
    <property type="project" value="UniProtKB-KW"/>
</dbReference>
<feature type="domain" description="GFO/IDH/MocA-like oxidoreductase" evidence="4">
    <location>
        <begin position="147"/>
        <end position="258"/>
    </location>
</feature>
<dbReference type="Gene3D" id="3.30.360.10">
    <property type="entry name" value="Dihydrodipicolinate Reductase, domain 2"/>
    <property type="match status" value="1"/>
</dbReference>
<dbReference type="Gene3D" id="3.40.50.720">
    <property type="entry name" value="NAD(P)-binding Rossmann-like Domain"/>
    <property type="match status" value="1"/>
</dbReference>
<gene>
    <name evidence="5" type="primary">yrbE</name>
    <name evidence="5" type="ORF">LOC62_05G007113</name>
</gene>
<dbReference type="InterPro" id="IPR055170">
    <property type="entry name" value="GFO_IDH_MocA-like_dom"/>
</dbReference>
<keyword evidence="6" id="KW-1185">Reference proteome</keyword>
<dbReference type="InterPro" id="IPR000683">
    <property type="entry name" value="Gfo/Idh/MocA-like_OxRdtase_N"/>
</dbReference>
<reference evidence="5" key="1">
    <citation type="submission" date="2023-10" db="EMBL/GenBank/DDBJ databases">
        <authorList>
            <person name="Noh H."/>
        </authorList>
    </citation>
    <scope>NUCLEOTIDE SEQUENCE</scope>
    <source>
        <strain evidence="5">DUCC4014</strain>
    </source>
</reference>
<evidence type="ECO:0000259" key="3">
    <source>
        <dbReference type="Pfam" id="PF01408"/>
    </source>
</evidence>
<dbReference type="RefSeq" id="XP_062629621.1">
    <property type="nucleotide sequence ID" value="XM_062773637.1"/>
</dbReference>
<evidence type="ECO:0000313" key="6">
    <source>
        <dbReference type="Proteomes" id="UP000827549"/>
    </source>
</evidence>
<keyword evidence="2" id="KW-0560">Oxidoreductase</keyword>
<dbReference type="Pfam" id="PF22725">
    <property type="entry name" value="GFO_IDH_MocA_C3"/>
    <property type="match status" value="1"/>
</dbReference>
<dbReference type="Proteomes" id="UP000827549">
    <property type="component" value="Chromosome 5"/>
</dbReference>
<protein>
    <submittedName>
        <fullName evidence="5">Purtative oxidoreductase YrbE</fullName>
    </submittedName>
</protein>
<dbReference type="GO" id="GO:0000166">
    <property type="term" value="F:nucleotide binding"/>
    <property type="evidence" value="ECO:0007669"/>
    <property type="project" value="InterPro"/>
</dbReference>
<feature type="domain" description="Gfo/Idh/MocA-like oxidoreductase N-terminal" evidence="3">
    <location>
        <begin position="17"/>
        <end position="137"/>
    </location>
</feature>
<dbReference type="PANTHER" id="PTHR42840:SF3">
    <property type="entry name" value="BINDING ROSSMANN FOLD OXIDOREDUCTASE, PUTATIVE (AFU_ORTHOLOGUE AFUA_2G10240)-RELATED"/>
    <property type="match status" value="1"/>
</dbReference>
<evidence type="ECO:0000259" key="4">
    <source>
        <dbReference type="Pfam" id="PF22725"/>
    </source>
</evidence>
<dbReference type="InterPro" id="IPR036291">
    <property type="entry name" value="NAD(P)-bd_dom_sf"/>
</dbReference>
<evidence type="ECO:0000256" key="1">
    <source>
        <dbReference type="ARBA" id="ARBA00010928"/>
    </source>
</evidence>
<dbReference type="GO" id="GO:0005737">
    <property type="term" value="C:cytoplasm"/>
    <property type="evidence" value="ECO:0007669"/>
    <property type="project" value="TreeGrafter"/>
</dbReference>
<proteinExistence type="inferred from homology"/>
<evidence type="ECO:0000256" key="2">
    <source>
        <dbReference type="ARBA" id="ARBA00023002"/>
    </source>
</evidence>
<dbReference type="EMBL" id="CP086718">
    <property type="protein sequence ID" value="WOO83595.1"/>
    <property type="molecule type" value="Genomic_DNA"/>
</dbReference>
<dbReference type="AlphaFoldDB" id="A0AAF1BMN3"/>
<sequence>MTSYTTASDRPADGKRLRVAVLGCGRMGQRHALNLHNLTPRAHLIALCDPSPAAARWAASHLPDIRLHTDPEEVFASSDVDAVIIATITATHGPLTLRAIEAGKHVLLEKPIALDVDDARPVVAAAESARIKVMLGFLHDHLRESSGKVYLLKSTTQDPYDTTGFFVQYAPHSGGIYTDCGIHDIDMSRWLLGGERPKSVYATGSITLVPELAALGDVDNGLAVITFASGAQCTLHLSRTGMGGYESVVEAYSTTGKAVVDTPAVARVAVTDGQGRRLPGAGPSYIDRFGDAFVREVAAFVDCVLDDTPVPTTARDALQAGLIAKALTHSLKTGLPVVFDGDGEPLLS</sequence>